<dbReference type="GO" id="GO:0050660">
    <property type="term" value="F:flavin adenine dinucleotide binding"/>
    <property type="evidence" value="ECO:0007669"/>
    <property type="project" value="TreeGrafter"/>
</dbReference>
<dbReference type="CDD" id="cd07035">
    <property type="entry name" value="TPP_PYR_POX_like"/>
    <property type="match status" value="1"/>
</dbReference>
<evidence type="ECO:0000259" key="3">
    <source>
        <dbReference type="Pfam" id="PF02776"/>
    </source>
</evidence>
<dbReference type="Pfam" id="PF02776">
    <property type="entry name" value="TPP_enzyme_N"/>
    <property type="match status" value="1"/>
</dbReference>
<proteinExistence type="inferred from homology"/>
<dbReference type="GO" id="GO:0030976">
    <property type="term" value="F:thiamine pyrophosphate binding"/>
    <property type="evidence" value="ECO:0007669"/>
    <property type="project" value="InterPro"/>
</dbReference>
<dbReference type="GO" id="GO:0005948">
    <property type="term" value="C:acetolactate synthase complex"/>
    <property type="evidence" value="ECO:0007669"/>
    <property type="project" value="TreeGrafter"/>
</dbReference>
<protein>
    <submittedName>
        <fullName evidence="4">Thiamine pyrophosphate-binding enzyme family protein</fullName>
    </submittedName>
</protein>
<feature type="non-terminal residue" evidence="4">
    <location>
        <position position="221"/>
    </location>
</feature>
<dbReference type="PANTHER" id="PTHR18968:SF166">
    <property type="entry name" value="2-HYDROXYACYL-COA LYASE 2"/>
    <property type="match status" value="1"/>
</dbReference>
<evidence type="ECO:0000256" key="1">
    <source>
        <dbReference type="ARBA" id="ARBA00001964"/>
    </source>
</evidence>
<dbReference type="Proteomes" id="UP000023152">
    <property type="component" value="Unassembled WGS sequence"/>
</dbReference>
<dbReference type="Gene3D" id="3.40.50.970">
    <property type="match status" value="1"/>
</dbReference>
<dbReference type="PANTHER" id="PTHR18968">
    <property type="entry name" value="THIAMINE PYROPHOSPHATE ENZYMES"/>
    <property type="match status" value="1"/>
</dbReference>
<accession>X6MD86</accession>
<comment type="cofactor">
    <cofactor evidence="1">
        <name>thiamine diphosphate</name>
        <dbReference type="ChEBI" id="CHEBI:58937"/>
    </cofactor>
</comment>
<dbReference type="EMBL" id="ASPP01021852">
    <property type="protein sequence ID" value="ETO11978.1"/>
    <property type="molecule type" value="Genomic_DNA"/>
</dbReference>
<dbReference type="GO" id="GO:0009097">
    <property type="term" value="P:isoleucine biosynthetic process"/>
    <property type="evidence" value="ECO:0007669"/>
    <property type="project" value="TreeGrafter"/>
</dbReference>
<dbReference type="GO" id="GO:0003984">
    <property type="term" value="F:acetolactate synthase activity"/>
    <property type="evidence" value="ECO:0007669"/>
    <property type="project" value="TreeGrafter"/>
</dbReference>
<gene>
    <name evidence="4" type="ORF">RFI_25398</name>
</gene>
<dbReference type="GO" id="GO:0009099">
    <property type="term" value="P:L-valine biosynthetic process"/>
    <property type="evidence" value="ECO:0007669"/>
    <property type="project" value="TreeGrafter"/>
</dbReference>
<name>X6MD86_RETFI</name>
<keyword evidence="5" id="KW-1185">Reference proteome</keyword>
<comment type="similarity">
    <text evidence="2">Belongs to the TPP enzyme family.</text>
</comment>
<sequence length="221" mass="24168">MKRLGKLLDHVGSASNELATELRTQDCTAVERPHKGKKVGPPLFGGRLAAQALKEQGVRFVFTLTGGWLHCETFTKFQQKKKKKIVIDVRDEVTTVFAADAQARVSGIPGVAIVTAGPGLTNTITAVKNAQMAESPVVVFGGATSMLLKGRGSLQDINQFALMKPHTKWCHSIKQVKEIIPTIRKAFHIAKSGVPGPVFIEWPLETIWPREMMSDLTAKDE</sequence>
<dbReference type="SUPFAM" id="SSF52518">
    <property type="entry name" value="Thiamin diphosphate-binding fold (THDP-binding)"/>
    <property type="match status" value="1"/>
</dbReference>
<comment type="caution">
    <text evidence="4">The sequence shown here is derived from an EMBL/GenBank/DDBJ whole genome shotgun (WGS) entry which is preliminary data.</text>
</comment>
<evidence type="ECO:0000313" key="5">
    <source>
        <dbReference type="Proteomes" id="UP000023152"/>
    </source>
</evidence>
<dbReference type="AlphaFoldDB" id="X6MD86"/>
<dbReference type="OrthoDB" id="16262at2759"/>
<reference evidence="4 5" key="1">
    <citation type="journal article" date="2013" name="Curr. Biol.">
        <title>The Genome of the Foraminiferan Reticulomyxa filosa.</title>
        <authorList>
            <person name="Glockner G."/>
            <person name="Hulsmann N."/>
            <person name="Schleicher M."/>
            <person name="Noegel A.A."/>
            <person name="Eichinger L."/>
            <person name="Gallinger C."/>
            <person name="Pawlowski J."/>
            <person name="Sierra R."/>
            <person name="Euteneuer U."/>
            <person name="Pillet L."/>
            <person name="Moustafa A."/>
            <person name="Platzer M."/>
            <person name="Groth M."/>
            <person name="Szafranski K."/>
            <person name="Schliwa M."/>
        </authorList>
    </citation>
    <scope>NUCLEOTIDE SEQUENCE [LARGE SCALE GENOMIC DNA]</scope>
</reference>
<evidence type="ECO:0000256" key="2">
    <source>
        <dbReference type="ARBA" id="ARBA00007812"/>
    </source>
</evidence>
<feature type="domain" description="Thiamine pyrophosphate enzyme N-terminal TPP-binding" evidence="3">
    <location>
        <begin position="45"/>
        <end position="161"/>
    </location>
</feature>
<evidence type="ECO:0000313" key="4">
    <source>
        <dbReference type="EMBL" id="ETO11978.1"/>
    </source>
</evidence>
<dbReference type="InterPro" id="IPR029061">
    <property type="entry name" value="THDP-binding"/>
</dbReference>
<organism evidence="4 5">
    <name type="scientific">Reticulomyxa filosa</name>
    <dbReference type="NCBI Taxonomy" id="46433"/>
    <lineage>
        <taxon>Eukaryota</taxon>
        <taxon>Sar</taxon>
        <taxon>Rhizaria</taxon>
        <taxon>Retaria</taxon>
        <taxon>Foraminifera</taxon>
        <taxon>Monothalamids</taxon>
        <taxon>Reticulomyxidae</taxon>
        <taxon>Reticulomyxa</taxon>
    </lineage>
</organism>
<dbReference type="InterPro" id="IPR012001">
    <property type="entry name" value="Thiamin_PyroP_enz_TPP-bd_dom"/>
</dbReference>
<dbReference type="InterPro" id="IPR045229">
    <property type="entry name" value="TPP_enz"/>
</dbReference>